<dbReference type="GO" id="GO:0051301">
    <property type="term" value="P:cell division"/>
    <property type="evidence" value="ECO:0007669"/>
    <property type="project" value="UniProtKB-KW"/>
</dbReference>
<dbReference type="Proteomes" id="UP000193648">
    <property type="component" value="Unassembled WGS sequence"/>
</dbReference>
<evidence type="ECO:0000256" key="5">
    <source>
        <dbReference type="ARBA" id="ARBA00023306"/>
    </source>
</evidence>
<dbReference type="GeneID" id="33570365"/>
<dbReference type="Pfam" id="PF05839">
    <property type="entry name" value="Apc13p"/>
    <property type="match status" value="1"/>
</dbReference>
<dbReference type="InParanoid" id="A0A1Y2GXG7"/>
<evidence type="ECO:0008006" key="9">
    <source>
        <dbReference type="Google" id="ProtNLM"/>
    </source>
</evidence>
<organism evidence="7 8">
    <name type="scientific">Lobosporangium transversale</name>
    <dbReference type="NCBI Taxonomy" id="64571"/>
    <lineage>
        <taxon>Eukaryota</taxon>
        <taxon>Fungi</taxon>
        <taxon>Fungi incertae sedis</taxon>
        <taxon>Mucoromycota</taxon>
        <taxon>Mortierellomycotina</taxon>
        <taxon>Mortierellomycetes</taxon>
        <taxon>Mortierellales</taxon>
        <taxon>Mortierellaceae</taxon>
        <taxon>Lobosporangium</taxon>
    </lineage>
</organism>
<dbReference type="OrthoDB" id="2351920at2759"/>
<evidence type="ECO:0000256" key="3">
    <source>
        <dbReference type="ARBA" id="ARBA00022776"/>
    </source>
</evidence>
<comment type="similarity">
    <text evidence="1">Belongs to the APC13 family.</text>
</comment>
<evidence type="ECO:0000313" key="7">
    <source>
        <dbReference type="EMBL" id="ORZ26976.1"/>
    </source>
</evidence>
<keyword evidence="3" id="KW-0498">Mitosis</keyword>
<evidence type="ECO:0000313" key="8">
    <source>
        <dbReference type="Proteomes" id="UP000193648"/>
    </source>
</evidence>
<dbReference type="InterPro" id="IPR008401">
    <property type="entry name" value="Apc13"/>
</dbReference>
<dbReference type="GO" id="GO:0005680">
    <property type="term" value="C:anaphase-promoting complex"/>
    <property type="evidence" value="ECO:0007669"/>
    <property type="project" value="InterPro"/>
</dbReference>
<reference evidence="7 8" key="1">
    <citation type="submission" date="2016-07" db="EMBL/GenBank/DDBJ databases">
        <title>Pervasive Adenine N6-methylation of Active Genes in Fungi.</title>
        <authorList>
            <consortium name="DOE Joint Genome Institute"/>
            <person name="Mondo S.J."/>
            <person name="Dannebaum R.O."/>
            <person name="Kuo R.C."/>
            <person name="Labutti K."/>
            <person name="Haridas S."/>
            <person name="Kuo A."/>
            <person name="Salamov A."/>
            <person name="Ahrendt S.R."/>
            <person name="Lipzen A."/>
            <person name="Sullivan W."/>
            <person name="Andreopoulos W.B."/>
            <person name="Clum A."/>
            <person name="Lindquist E."/>
            <person name="Daum C."/>
            <person name="Ramamoorthy G.K."/>
            <person name="Gryganskyi A."/>
            <person name="Culley D."/>
            <person name="Magnuson J.K."/>
            <person name="James T.Y."/>
            <person name="O'Malley M.A."/>
            <person name="Stajich J.E."/>
            <person name="Spatafora J.W."/>
            <person name="Visel A."/>
            <person name="Grigoriev I.V."/>
        </authorList>
    </citation>
    <scope>NUCLEOTIDE SEQUENCE [LARGE SCALE GENOMIC DNA]</scope>
    <source>
        <strain evidence="7 8">NRRL 3116</strain>
    </source>
</reference>
<dbReference type="RefSeq" id="XP_021884723.1">
    <property type="nucleotide sequence ID" value="XM_022028522.1"/>
</dbReference>
<accession>A0A1Y2GXG7</accession>
<name>A0A1Y2GXG7_9FUNG</name>
<comment type="caution">
    <text evidence="7">The sequence shown here is derived from an EMBL/GenBank/DDBJ whole genome shotgun (WGS) entry which is preliminary data.</text>
</comment>
<dbReference type="EMBL" id="MCFF01000005">
    <property type="protein sequence ID" value="ORZ26976.1"/>
    <property type="molecule type" value="Genomic_DNA"/>
</dbReference>
<keyword evidence="8" id="KW-1185">Reference proteome</keyword>
<keyword evidence="2" id="KW-0132">Cell division</keyword>
<protein>
    <recommendedName>
        <fullName evidence="9">Anaphase-promoting complex subunit 13</fullName>
    </recommendedName>
</protein>
<evidence type="ECO:0000256" key="2">
    <source>
        <dbReference type="ARBA" id="ARBA00022618"/>
    </source>
</evidence>
<dbReference type="AlphaFoldDB" id="A0A1Y2GXG7"/>
<gene>
    <name evidence="7" type="ORF">BCR41DRAFT_393003</name>
</gene>
<keyword evidence="4" id="KW-0833">Ubl conjugation pathway</keyword>
<keyword evidence="5" id="KW-0131">Cell cycle</keyword>
<evidence type="ECO:0000256" key="6">
    <source>
        <dbReference type="SAM" id="MobiDB-lite"/>
    </source>
</evidence>
<proteinExistence type="inferred from homology"/>
<sequence length="78" mass="9251">MSDSQVCHVHWRDKDLINNETEWEMEDLPDDDIMVPLNEQPASAEESEQVYDQEMQQMEQKWTDQDLPTISDTENSHN</sequence>
<evidence type="ECO:0000256" key="1">
    <source>
        <dbReference type="ARBA" id="ARBA00006940"/>
    </source>
</evidence>
<evidence type="ECO:0000256" key="4">
    <source>
        <dbReference type="ARBA" id="ARBA00022786"/>
    </source>
</evidence>
<feature type="region of interest" description="Disordered" evidence="6">
    <location>
        <begin position="58"/>
        <end position="78"/>
    </location>
</feature>